<name>A0ABY6MF80_9BACT</name>
<reference evidence="2" key="1">
    <citation type="submission" date="2022-10" db="EMBL/GenBank/DDBJ databases">
        <title>Algoriphagus sp. a novel bacteria isolate from halophytes salicornia europaea.</title>
        <authorList>
            <person name="Peng Y."/>
            <person name="Jiang L."/>
            <person name="Lee J."/>
        </authorList>
    </citation>
    <scope>NUCLEOTIDE SEQUENCE</scope>
    <source>
        <strain evidence="2">TR-M5</strain>
    </source>
</reference>
<gene>
    <name evidence="2" type="ORF">OM944_14320</name>
</gene>
<feature type="transmembrane region" description="Helical" evidence="1">
    <location>
        <begin position="40"/>
        <end position="60"/>
    </location>
</feature>
<accession>A0ABY6MF80</accession>
<dbReference type="EMBL" id="CP110226">
    <property type="protein sequence ID" value="UZD21838.1"/>
    <property type="molecule type" value="Genomic_DNA"/>
</dbReference>
<dbReference type="RefSeq" id="WP_264808304.1">
    <property type="nucleotide sequence ID" value="NZ_CP110226.1"/>
</dbReference>
<evidence type="ECO:0000313" key="2">
    <source>
        <dbReference type="EMBL" id="UZD21838.1"/>
    </source>
</evidence>
<keyword evidence="3" id="KW-1185">Reference proteome</keyword>
<sequence length="167" mass="19173">MRQDSTQVDSLLQQAQQLPSADLGPIYEPPPVEFSFETTGWAILGGMFLLGVLVILFFMLRHYLRNRYRKEALTSLYEIESDASAFPKVFVILKRVAIQVFGREKVGSLHGNSWLGFLDKTGKDVRLLQFEEQISALIYQDRIPDQEVRKEIMSQAQKWIKTHAGKL</sequence>
<keyword evidence="1" id="KW-0472">Membrane</keyword>
<dbReference type="Pfam" id="PF14316">
    <property type="entry name" value="DUF4381"/>
    <property type="match status" value="1"/>
</dbReference>
<protein>
    <submittedName>
        <fullName evidence="2">DUF4381 domain-containing protein</fullName>
    </submittedName>
</protein>
<dbReference type="Proteomes" id="UP001163156">
    <property type="component" value="Chromosome"/>
</dbReference>
<keyword evidence="1" id="KW-1133">Transmembrane helix</keyword>
<evidence type="ECO:0000313" key="3">
    <source>
        <dbReference type="Proteomes" id="UP001163156"/>
    </source>
</evidence>
<proteinExistence type="predicted"/>
<evidence type="ECO:0000256" key="1">
    <source>
        <dbReference type="SAM" id="Phobius"/>
    </source>
</evidence>
<organism evidence="2 3">
    <name type="scientific">Algoriphagus halophytocola</name>
    <dbReference type="NCBI Taxonomy" id="2991499"/>
    <lineage>
        <taxon>Bacteria</taxon>
        <taxon>Pseudomonadati</taxon>
        <taxon>Bacteroidota</taxon>
        <taxon>Cytophagia</taxon>
        <taxon>Cytophagales</taxon>
        <taxon>Cyclobacteriaceae</taxon>
        <taxon>Algoriphagus</taxon>
    </lineage>
</organism>
<keyword evidence="1" id="KW-0812">Transmembrane</keyword>
<dbReference type="InterPro" id="IPR025489">
    <property type="entry name" value="DUF4381"/>
</dbReference>